<evidence type="ECO:0000256" key="15">
    <source>
        <dbReference type="ARBA" id="ARBA00078262"/>
    </source>
</evidence>
<dbReference type="EMBL" id="LVLJ01003104">
    <property type="protein sequence ID" value="OAE22633.1"/>
    <property type="molecule type" value="Genomic_DNA"/>
</dbReference>
<dbReference type="InterPro" id="IPR001926">
    <property type="entry name" value="TrpB-like_PALP"/>
</dbReference>
<comment type="cofactor">
    <cofactor evidence="1">
        <name>pyridoxal 5'-phosphate</name>
        <dbReference type="ChEBI" id="CHEBI:597326"/>
    </cofactor>
</comment>
<evidence type="ECO:0000256" key="3">
    <source>
        <dbReference type="ARBA" id="ARBA00004962"/>
    </source>
</evidence>
<comment type="catalytic activity">
    <reaction evidence="11">
        <text>O-acetyl-L-serine + hydrogen sulfide = L-cysteine + acetate</text>
        <dbReference type="Rhea" id="RHEA:14829"/>
        <dbReference type="ChEBI" id="CHEBI:29919"/>
        <dbReference type="ChEBI" id="CHEBI:30089"/>
        <dbReference type="ChEBI" id="CHEBI:35235"/>
        <dbReference type="ChEBI" id="CHEBI:58340"/>
        <dbReference type="EC" id="2.5.1.47"/>
    </reaction>
</comment>
<dbReference type="GO" id="GO:0006535">
    <property type="term" value="P:cysteine biosynthetic process from serine"/>
    <property type="evidence" value="ECO:0007669"/>
    <property type="project" value="InterPro"/>
</dbReference>
<comment type="pathway">
    <text evidence="3">Amino-acid biosynthesis; L-cysteine biosynthesis; L-cysteine from L-serine: step 2/2.</text>
</comment>
<dbReference type="InterPro" id="IPR036052">
    <property type="entry name" value="TrpB-like_PALP_sf"/>
</dbReference>
<dbReference type="GO" id="GO:0005739">
    <property type="term" value="C:mitochondrion"/>
    <property type="evidence" value="ECO:0007669"/>
    <property type="project" value="UniProtKB-SubCell"/>
</dbReference>
<proteinExistence type="inferred from homology"/>
<dbReference type="FunFam" id="3.40.50.1100:FF:000011">
    <property type="entry name" value="Cysteine synthase (o-acetylserine)"/>
    <property type="match status" value="1"/>
</dbReference>
<evidence type="ECO:0000256" key="5">
    <source>
        <dbReference type="ARBA" id="ARBA00012681"/>
    </source>
</evidence>
<dbReference type="NCBIfam" id="NF007989">
    <property type="entry name" value="PRK10717.1"/>
    <property type="match status" value="1"/>
</dbReference>
<keyword evidence="9" id="KW-0809">Transit peptide</keyword>
<evidence type="ECO:0000256" key="18">
    <source>
        <dbReference type="SAM" id="MobiDB-lite"/>
    </source>
</evidence>
<evidence type="ECO:0000256" key="14">
    <source>
        <dbReference type="ARBA" id="ARBA00072087"/>
    </source>
</evidence>
<evidence type="ECO:0000256" key="11">
    <source>
        <dbReference type="ARBA" id="ARBA00047931"/>
    </source>
</evidence>
<evidence type="ECO:0000256" key="12">
    <source>
        <dbReference type="ARBA" id="ARBA00050981"/>
    </source>
</evidence>
<evidence type="ECO:0000256" key="1">
    <source>
        <dbReference type="ARBA" id="ARBA00001933"/>
    </source>
</evidence>
<comment type="subcellular location">
    <subcellularLocation>
        <location evidence="2">Mitochondrion</location>
    </subcellularLocation>
</comment>
<reference evidence="20" key="1">
    <citation type="submission" date="2016-03" db="EMBL/GenBank/DDBJ databases">
        <title>Mechanisms controlling the formation of the plant cell surface in tip-growing cells are functionally conserved among land plants.</title>
        <authorList>
            <person name="Honkanen S."/>
            <person name="Jones V.A."/>
            <person name="Morieri G."/>
            <person name="Champion C."/>
            <person name="Hetherington A.J."/>
            <person name="Kelly S."/>
            <person name="Saint-Marcoux D."/>
            <person name="Proust H."/>
            <person name="Prescott H."/>
            <person name="Dolan L."/>
        </authorList>
    </citation>
    <scope>NUCLEOTIDE SEQUENCE [LARGE SCALE GENOMIC DNA]</scope>
    <source>
        <tissue evidence="20">Whole gametophyte</tissue>
    </source>
</reference>
<keyword evidence="7" id="KW-0808">Transferase</keyword>
<feature type="region of interest" description="Disordered" evidence="18">
    <location>
        <begin position="1"/>
        <end position="100"/>
    </location>
</feature>
<evidence type="ECO:0000256" key="2">
    <source>
        <dbReference type="ARBA" id="ARBA00004173"/>
    </source>
</evidence>
<comment type="similarity">
    <text evidence="4">Belongs to the cysteine synthase/cystathionine beta-synthase family.</text>
</comment>
<dbReference type="GO" id="GO:0004124">
    <property type="term" value="F:cysteine synthase activity"/>
    <property type="evidence" value="ECO:0007669"/>
    <property type="project" value="UniProtKB-EC"/>
</dbReference>
<dbReference type="PROSITE" id="PS00901">
    <property type="entry name" value="CYS_SYNTHASE"/>
    <property type="match status" value="1"/>
</dbReference>
<dbReference type="PANTHER" id="PTHR10314">
    <property type="entry name" value="CYSTATHIONINE BETA-SYNTHASE"/>
    <property type="match status" value="1"/>
</dbReference>
<accession>A0A176VQG0</accession>
<feature type="compositionally biased region" description="Basic and acidic residues" evidence="18">
    <location>
        <begin position="16"/>
        <end position="29"/>
    </location>
</feature>
<evidence type="ECO:0000256" key="6">
    <source>
        <dbReference type="ARBA" id="ARBA00022605"/>
    </source>
</evidence>
<comment type="catalytic activity">
    <reaction evidence="12">
        <text>O-succinyl-L-serine + hydrogen sulfide = L-cysteine + succinate</text>
        <dbReference type="Rhea" id="RHEA:53816"/>
        <dbReference type="ChEBI" id="CHEBI:29919"/>
        <dbReference type="ChEBI" id="CHEBI:30031"/>
        <dbReference type="ChEBI" id="CHEBI:35235"/>
        <dbReference type="ChEBI" id="CHEBI:136856"/>
    </reaction>
</comment>
<dbReference type="EC" id="2.5.1.47" evidence="5"/>
<comment type="caution">
    <text evidence="20">The sequence shown here is derived from an EMBL/GenBank/DDBJ whole genome shotgun (WGS) entry which is preliminary data.</text>
</comment>
<dbReference type="InterPro" id="IPR001216">
    <property type="entry name" value="P-phosphate_BS"/>
</dbReference>
<evidence type="ECO:0000313" key="20">
    <source>
        <dbReference type="EMBL" id="OAE22633.1"/>
    </source>
</evidence>
<keyword evidence="6" id="KW-0028">Amino-acid biosynthesis</keyword>
<evidence type="ECO:0000256" key="10">
    <source>
        <dbReference type="ARBA" id="ARBA00023128"/>
    </source>
</evidence>
<comment type="function">
    <text evidence="13">Catalyzes the conversion of O-succinyl-L-serine into cysteine, the last step in the cysteine biosynthesis pathway. Can also use O-acetyl-L-serine.</text>
</comment>
<organism evidence="20 21">
    <name type="scientific">Marchantia polymorpha subsp. ruderalis</name>
    <dbReference type="NCBI Taxonomy" id="1480154"/>
    <lineage>
        <taxon>Eukaryota</taxon>
        <taxon>Viridiplantae</taxon>
        <taxon>Streptophyta</taxon>
        <taxon>Embryophyta</taxon>
        <taxon>Marchantiophyta</taxon>
        <taxon>Marchantiopsida</taxon>
        <taxon>Marchantiidae</taxon>
        <taxon>Marchantiales</taxon>
        <taxon>Marchantiaceae</taxon>
        <taxon>Marchantia</taxon>
    </lineage>
</organism>
<evidence type="ECO:0000256" key="17">
    <source>
        <dbReference type="ARBA" id="ARBA00081847"/>
    </source>
</evidence>
<evidence type="ECO:0000256" key="9">
    <source>
        <dbReference type="ARBA" id="ARBA00022946"/>
    </source>
</evidence>
<gene>
    <name evidence="20" type="ORF">AXG93_531s1150</name>
</gene>
<dbReference type="AlphaFoldDB" id="A0A176VQG0"/>
<evidence type="ECO:0000256" key="7">
    <source>
        <dbReference type="ARBA" id="ARBA00022679"/>
    </source>
</evidence>
<evidence type="ECO:0000256" key="16">
    <source>
        <dbReference type="ARBA" id="ARBA00079147"/>
    </source>
</evidence>
<dbReference type="CDD" id="cd01561">
    <property type="entry name" value="CBS_like"/>
    <property type="match status" value="1"/>
</dbReference>
<protein>
    <recommendedName>
        <fullName evidence="14">Cysteine synthase 1</fullName>
        <ecNumber evidence="5">2.5.1.47</ecNumber>
    </recommendedName>
    <alternativeName>
        <fullName evidence="15">O-acetylserine (thiol)-lyase 1</fullName>
    </alternativeName>
    <alternativeName>
        <fullName evidence="16">O-acetylserine sulfhydrylase 1</fullName>
    </alternativeName>
    <alternativeName>
        <fullName evidence="17">O-succinylserine sulfhydrylase</fullName>
    </alternativeName>
</protein>
<keyword evidence="10" id="KW-0496">Mitochondrion</keyword>
<evidence type="ECO:0000259" key="19">
    <source>
        <dbReference type="Pfam" id="PF00291"/>
    </source>
</evidence>
<dbReference type="Proteomes" id="UP000077202">
    <property type="component" value="Unassembled WGS sequence"/>
</dbReference>
<keyword evidence="8" id="KW-0663">Pyridoxal phosphate</keyword>
<keyword evidence="21" id="KW-1185">Reference proteome</keyword>
<dbReference type="Gene3D" id="3.40.50.1100">
    <property type="match status" value="2"/>
</dbReference>
<evidence type="ECO:0000256" key="13">
    <source>
        <dbReference type="ARBA" id="ARBA00058228"/>
    </source>
</evidence>
<evidence type="ECO:0000313" key="21">
    <source>
        <dbReference type="Proteomes" id="UP000077202"/>
    </source>
</evidence>
<dbReference type="SUPFAM" id="SSF53686">
    <property type="entry name" value="Tryptophan synthase beta subunit-like PLP-dependent enzymes"/>
    <property type="match status" value="1"/>
</dbReference>
<name>A0A176VQG0_MARPO</name>
<dbReference type="Pfam" id="PF00291">
    <property type="entry name" value="PALP"/>
    <property type="match status" value="1"/>
</dbReference>
<sequence>MESGTATETPIGPHNCHHEQGPKEEEAVPPRRAGPVSGDARPIGRERGTCRAGRAGRANSDPREGLAPEADQLPLWEWDSTAGLGSDRSQQQQQHRAVQPVRKGFIDSVGNTPLIRLNKVSELTGCEIYGKAEFLNPGGSVKDRAALYIIKDAEEKGILKPGGVIVEGTAGNTGIGLALVANAKGYKTVIVIPKTQSQEKKDMLRIAGATLVEVPAVPYKNPNNYVRYSGRLAEALAQSHPGGAIWGNQFDNVANRRAHYETTGPEIWEQTGGRIDGFVCAIGTGGTLAGVGKYLKEKNPNVRIGMADPMGACMYNYYASGVLESSGNSISEGIGQGRVTANLEGWGLPARDGGVVDFWCQVTDEEALPLVYDLLKEEGFCMGGSTGINIGGAVKLAKELGPGHTIVTILCDLGTRYQGKIFNVDFLKSKNLPYPQWLEPGFKDIDVPEVFEEVPPAP</sequence>
<feature type="domain" description="Tryptophan synthase beta chain-like PALP" evidence="19">
    <location>
        <begin position="108"/>
        <end position="412"/>
    </location>
</feature>
<dbReference type="InterPro" id="IPR050214">
    <property type="entry name" value="Cys_Synth/Cystath_Beta-Synth"/>
</dbReference>
<dbReference type="FunFam" id="3.40.50.1100:FF:000049">
    <property type="entry name" value="Cysteine synthase, putative"/>
    <property type="match status" value="1"/>
</dbReference>
<evidence type="ECO:0000256" key="4">
    <source>
        <dbReference type="ARBA" id="ARBA00007103"/>
    </source>
</evidence>
<evidence type="ECO:0000256" key="8">
    <source>
        <dbReference type="ARBA" id="ARBA00022898"/>
    </source>
</evidence>